<keyword evidence="2" id="KW-1185">Reference proteome</keyword>
<dbReference type="Proteomes" id="UP000821845">
    <property type="component" value="Chromosome 3"/>
</dbReference>
<accession>A0ACB7SL89</accession>
<proteinExistence type="predicted"/>
<sequence length="385" mass="42565">MPFTSVTIGAARMYAPEPRSAAAPAGRSPADRREAVIASLLSAGLRPADRREAMTGDSNAHASRHARARWPCPSFVWDSARLTKMAASKATSGRLHFSIAYDLALLREVNAHNPFQDPSRWEAIVKNMNFALGNVFSARALRERLDLLLAQFIANDRVSLRNARKQLVCPSHVLAEAPRLVRRFDRTVQNAAVSGLPKRGTRSAYEQPKRSAVRCCRFRKWKGDEAHSLSRACSDFAHFKTATSGDGTLSASAAASPDSTAWEDVLRNVMKAVHRELTIRGIKEHVDLLDGYFRQQDTANLIKSGTKEQYGEWQQLLQDISDFIREAIHVPRTVPWRGNGMGPRQTVGLLTSAKVHNDMAMQIKDSGMASIPAVQASDDLQKEGK</sequence>
<organism evidence="1 2">
    <name type="scientific">Hyalomma asiaticum</name>
    <name type="common">Tick</name>
    <dbReference type="NCBI Taxonomy" id="266040"/>
    <lineage>
        <taxon>Eukaryota</taxon>
        <taxon>Metazoa</taxon>
        <taxon>Ecdysozoa</taxon>
        <taxon>Arthropoda</taxon>
        <taxon>Chelicerata</taxon>
        <taxon>Arachnida</taxon>
        <taxon>Acari</taxon>
        <taxon>Parasitiformes</taxon>
        <taxon>Ixodida</taxon>
        <taxon>Ixodoidea</taxon>
        <taxon>Ixodidae</taxon>
        <taxon>Hyalomminae</taxon>
        <taxon>Hyalomma</taxon>
    </lineage>
</organism>
<evidence type="ECO:0000313" key="2">
    <source>
        <dbReference type="Proteomes" id="UP000821845"/>
    </source>
</evidence>
<evidence type="ECO:0000313" key="1">
    <source>
        <dbReference type="EMBL" id="KAH6935731.1"/>
    </source>
</evidence>
<comment type="caution">
    <text evidence="1">The sequence shown here is derived from an EMBL/GenBank/DDBJ whole genome shotgun (WGS) entry which is preliminary data.</text>
</comment>
<dbReference type="EMBL" id="CM023483">
    <property type="protein sequence ID" value="KAH6935731.1"/>
    <property type="molecule type" value="Genomic_DNA"/>
</dbReference>
<protein>
    <submittedName>
        <fullName evidence="1">Uncharacterized protein</fullName>
    </submittedName>
</protein>
<reference evidence="1" key="1">
    <citation type="submission" date="2020-05" db="EMBL/GenBank/DDBJ databases">
        <title>Large-scale comparative analyses of tick genomes elucidate their genetic diversity and vector capacities.</title>
        <authorList>
            <person name="Jia N."/>
            <person name="Wang J."/>
            <person name="Shi W."/>
            <person name="Du L."/>
            <person name="Sun Y."/>
            <person name="Zhan W."/>
            <person name="Jiang J."/>
            <person name="Wang Q."/>
            <person name="Zhang B."/>
            <person name="Ji P."/>
            <person name="Sakyi L.B."/>
            <person name="Cui X."/>
            <person name="Yuan T."/>
            <person name="Jiang B."/>
            <person name="Yang W."/>
            <person name="Lam T.T.-Y."/>
            <person name="Chang Q."/>
            <person name="Ding S."/>
            <person name="Wang X."/>
            <person name="Zhu J."/>
            <person name="Ruan X."/>
            <person name="Zhao L."/>
            <person name="Wei J."/>
            <person name="Que T."/>
            <person name="Du C."/>
            <person name="Cheng J."/>
            <person name="Dai P."/>
            <person name="Han X."/>
            <person name="Huang E."/>
            <person name="Gao Y."/>
            <person name="Liu J."/>
            <person name="Shao H."/>
            <person name="Ye R."/>
            <person name="Li L."/>
            <person name="Wei W."/>
            <person name="Wang X."/>
            <person name="Wang C."/>
            <person name="Yang T."/>
            <person name="Huo Q."/>
            <person name="Li W."/>
            <person name="Guo W."/>
            <person name="Chen H."/>
            <person name="Zhou L."/>
            <person name="Ni X."/>
            <person name="Tian J."/>
            <person name="Zhou Y."/>
            <person name="Sheng Y."/>
            <person name="Liu T."/>
            <person name="Pan Y."/>
            <person name="Xia L."/>
            <person name="Li J."/>
            <person name="Zhao F."/>
            <person name="Cao W."/>
        </authorList>
    </citation>
    <scope>NUCLEOTIDE SEQUENCE</scope>
    <source>
        <strain evidence="1">Hyas-2018</strain>
    </source>
</reference>
<name>A0ACB7SL89_HYAAI</name>
<gene>
    <name evidence="1" type="ORF">HPB50_008672</name>
</gene>